<reference evidence="2" key="1">
    <citation type="journal article" date="2004" name="Nature">
        <title>Genome duplication in the teleost fish Tetraodon nigroviridis reveals the early vertebrate proto-karyotype.</title>
        <authorList>
            <person name="Jaillon O."/>
            <person name="Aury J.-M."/>
            <person name="Brunet F."/>
            <person name="Petit J.-L."/>
            <person name="Stange-Thomann N."/>
            <person name="Mauceli E."/>
            <person name="Bouneau L."/>
            <person name="Fischer C."/>
            <person name="Ozouf-Costaz C."/>
            <person name="Bernot A."/>
            <person name="Nicaud S."/>
            <person name="Jaffe D."/>
            <person name="Fisher S."/>
            <person name="Lutfalla G."/>
            <person name="Dossat C."/>
            <person name="Segurens B."/>
            <person name="Dasilva C."/>
            <person name="Salanoubat M."/>
            <person name="Levy M."/>
            <person name="Boudet N."/>
            <person name="Castellano S."/>
            <person name="Anthouard V."/>
            <person name="Jubin C."/>
            <person name="Castelli V."/>
            <person name="Katinka M."/>
            <person name="Vacherie B."/>
            <person name="Biemont C."/>
            <person name="Skalli Z."/>
            <person name="Cattolico L."/>
            <person name="Poulain J."/>
            <person name="De Berardinis V."/>
            <person name="Cruaud C."/>
            <person name="Duprat S."/>
            <person name="Brottier P."/>
            <person name="Coutanceau J.-P."/>
            <person name="Gouzy J."/>
            <person name="Parra G."/>
            <person name="Lardier G."/>
            <person name="Chapple C."/>
            <person name="McKernan K.J."/>
            <person name="McEwan P."/>
            <person name="Bosak S."/>
            <person name="Kellis M."/>
            <person name="Volff J.-N."/>
            <person name="Guigo R."/>
            <person name="Zody M.C."/>
            <person name="Mesirov J."/>
            <person name="Lindblad-Toh K."/>
            <person name="Birren B."/>
            <person name="Nusbaum C."/>
            <person name="Kahn D."/>
            <person name="Robinson-Rechavi M."/>
            <person name="Laudet V."/>
            <person name="Schachter V."/>
            <person name="Quetier F."/>
            <person name="Saurin W."/>
            <person name="Scarpelli C."/>
            <person name="Wincker P."/>
            <person name="Lander E.S."/>
            <person name="Weissenbach J."/>
            <person name="Roest Crollius H."/>
        </authorList>
    </citation>
    <scope>NUCLEOTIDE SEQUENCE [LARGE SCALE GENOMIC DNA]</scope>
</reference>
<reference evidence="2" key="2">
    <citation type="submission" date="2004-02" db="EMBL/GenBank/DDBJ databases">
        <authorList>
            <consortium name="Genoscope"/>
            <consortium name="Whitehead Institute Centre for Genome Research"/>
        </authorList>
    </citation>
    <scope>NUCLEOTIDE SEQUENCE</scope>
</reference>
<name>Q4RDD3_TETNG</name>
<evidence type="ECO:0000313" key="2">
    <source>
        <dbReference type="EMBL" id="CAG13599.1"/>
    </source>
</evidence>
<feature type="compositionally biased region" description="Low complexity" evidence="1">
    <location>
        <begin position="27"/>
        <end position="42"/>
    </location>
</feature>
<dbReference type="OrthoDB" id="4506189at2759"/>
<dbReference type="EMBL" id="CAAE01016834">
    <property type="protein sequence ID" value="CAG13599.1"/>
    <property type="molecule type" value="Genomic_DNA"/>
</dbReference>
<feature type="region of interest" description="Disordered" evidence="1">
    <location>
        <begin position="27"/>
        <end position="68"/>
    </location>
</feature>
<organism evidence="2">
    <name type="scientific">Tetraodon nigroviridis</name>
    <name type="common">Spotted green pufferfish</name>
    <name type="synonym">Chelonodon nigroviridis</name>
    <dbReference type="NCBI Taxonomy" id="99883"/>
    <lineage>
        <taxon>Eukaryota</taxon>
        <taxon>Metazoa</taxon>
        <taxon>Chordata</taxon>
        <taxon>Craniata</taxon>
        <taxon>Vertebrata</taxon>
        <taxon>Euteleostomi</taxon>
        <taxon>Actinopterygii</taxon>
        <taxon>Neopterygii</taxon>
        <taxon>Teleostei</taxon>
        <taxon>Neoteleostei</taxon>
        <taxon>Acanthomorphata</taxon>
        <taxon>Eupercaria</taxon>
        <taxon>Tetraodontiformes</taxon>
        <taxon>Tetradontoidea</taxon>
        <taxon>Tetraodontidae</taxon>
        <taxon>Tetraodon</taxon>
    </lineage>
</organism>
<proteinExistence type="predicted"/>
<dbReference type="KEGG" id="tng:GSTEN00037283G001"/>
<evidence type="ECO:0000256" key="1">
    <source>
        <dbReference type="SAM" id="MobiDB-lite"/>
    </source>
</evidence>
<feature type="non-terminal residue" evidence="2">
    <location>
        <position position="1"/>
    </location>
</feature>
<sequence length="114" mass="12266">KPASEVISEYSRKVDFLKGMLQAEKLVSLPSHPSGGPHSVSPQPLGPGHSPPVTRLPLPMSPQTSSSEKALANQFLAPGRVPTTAKERVPATKTVHLQSRARYTSEMRSELLGM</sequence>
<accession>Q4RDD3</accession>
<dbReference type="AlphaFoldDB" id="Q4RDD3"/>
<protein>
    <submittedName>
        <fullName evidence="2">(spotted green pufferfish) hypothetical protein</fullName>
    </submittedName>
</protein>
<gene>
    <name evidence="2" type="ORF">GSTENG00037283001</name>
</gene>
<feature type="non-terminal residue" evidence="2">
    <location>
        <position position="114"/>
    </location>
</feature>
<comment type="caution">
    <text evidence="2">The sequence shown here is derived from an EMBL/GenBank/DDBJ whole genome shotgun (WGS) entry which is preliminary data.</text>
</comment>